<gene>
    <name evidence="4" type="ORF">ABSH63_14735</name>
</gene>
<dbReference type="GO" id="GO:0016491">
    <property type="term" value="F:oxidoreductase activity"/>
    <property type="evidence" value="ECO:0007669"/>
    <property type="project" value="UniProtKB-KW"/>
</dbReference>
<feature type="domain" description="Mannitol dehydrogenase N-terminal" evidence="2">
    <location>
        <begin position="40"/>
        <end position="288"/>
    </location>
</feature>
<reference evidence="4 5" key="1">
    <citation type="submission" date="2024-06" db="EMBL/GenBank/DDBJ databases">
        <authorList>
            <person name="Li Z."/>
            <person name="Jiang Y."/>
        </authorList>
    </citation>
    <scope>NUCLEOTIDE SEQUENCE [LARGE SCALE GENOMIC DNA]</scope>
    <source>
        <strain evidence="4 5">HSW-8</strain>
    </source>
</reference>
<accession>A0ABV2ADD4</accession>
<evidence type="ECO:0000313" key="5">
    <source>
        <dbReference type="Proteomes" id="UP001465331"/>
    </source>
</evidence>
<dbReference type="InterPro" id="IPR013328">
    <property type="entry name" value="6PGD_dom2"/>
</dbReference>
<dbReference type="Gene3D" id="1.10.1040.10">
    <property type="entry name" value="N-(1-d-carboxylethyl)-l-norvaline Dehydrogenase, domain 2"/>
    <property type="match status" value="1"/>
</dbReference>
<organism evidence="4 5">
    <name type="scientific">Sinimarinibacterium thermocellulolyticum</name>
    <dbReference type="NCBI Taxonomy" id="3170016"/>
    <lineage>
        <taxon>Bacteria</taxon>
        <taxon>Pseudomonadati</taxon>
        <taxon>Pseudomonadota</taxon>
        <taxon>Gammaproteobacteria</taxon>
        <taxon>Nevskiales</taxon>
        <taxon>Nevskiaceae</taxon>
        <taxon>Sinimarinibacterium</taxon>
    </lineage>
</organism>
<dbReference type="PANTHER" id="PTHR43362">
    <property type="entry name" value="MANNITOL DEHYDROGENASE DSF1-RELATED"/>
    <property type="match status" value="1"/>
</dbReference>
<dbReference type="RefSeq" id="WP_352890730.1">
    <property type="nucleotide sequence ID" value="NZ_JBEPIJ010000025.1"/>
</dbReference>
<evidence type="ECO:0000256" key="1">
    <source>
        <dbReference type="ARBA" id="ARBA00023002"/>
    </source>
</evidence>
<dbReference type="EMBL" id="JBEPIJ010000025">
    <property type="protein sequence ID" value="MES0875256.1"/>
    <property type="molecule type" value="Genomic_DNA"/>
</dbReference>
<dbReference type="SUPFAM" id="SSF48179">
    <property type="entry name" value="6-phosphogluconate dehydrogenase C-terminal domain-like"/>
    <property type="match status" value="1"/>
</dbReference>
<evidence type="ECO:0000259" key="2">
    <source>
        <dbReference type="Pfam" id="PF01232"/>
    </source>
</evidence>
<dbReference type="Pfam" id="PF01232">
    <property type="entry name" value="Mannitol_dh"/>
    <property type="match status" value="1"/>
</dbReference>
<keyword evidence="1 4" id="KW-0560">Oxidoreductase</keyword>
<dbReference type="EC" id="1.1.1.-" evidence="4"/>
<dbReference type="SUPFAM" id="SSF51735">
    <property type="entry name" value="NAD(P)-binding Rossmann-fold domains"/>
    <property type="match status" value="1"/>
</dbReference>
<dbReference type="Proteomes" id="UP001465331">
    <property type="component" value="Unassembled WGS sequence"/>
</dbReference>
<evidence type="ECO:0000259" key="3">
    <source>
        <dbReference type="Pfam" id="PF08125"/>
    </source>
</evidence>
<dbReference type="Gene3D" id="3.40.50.720">
    <property type="entry name" value="NAD(P)-binding Rossmann-like Domain"/>
    <property type="match status" value="1"/>
</dbReference>
<protein>
    <submittedName>
        <fullName evidence="4">Mannitol dehydrogenase family protein</fullName>
        <ecNumber evidence="4">1.1.1.-</ecNumber>
    </submittedName>
</protein>
<dbReference type="InterPro" id="IPR013118">
    <property type="entry name" value="Mannitol_DH_C"/>
</dbReference>
<dbReference type="PRINTS" id="PR00084">
    <property type="entry name" value="MTLDHDRGNASE"/>
</dbReference>
<feature type="domain" description="Mannitol dehydrogenase C-terminal" evidence="3">
    <location>
        <begin position="297"/>
        <end position="435"/>
    </location>
</feature>
<dbReference type="Pfam" id="PF08125">
    <property type="entry name" value="Mannitol_dh_C"/>
    <property type="match status" value="1"/>
</dbReference>
<keyword evidence="5" id="KW-1185">Reference proteome</keyword>
<dbReference type="InterPro" id="IPR036291">
    <property type="entry name" value="NAD(P)-bd_dom_sf"/>
</dbReference>
<dbReference type="InterPro" id="IPR008927">
    <property type="entry name" value="6-PGluconate_DH-like_C_sf"/>
</dbReference>
<dbReference type="PANTHER" id="PTHR43362:SF1">
    <property type="entry name" value="MANNITOL DEHYDROGENASE 2-RELATED"/>
    <property type="match status" value="1"/>
</dbReference>
<evidence type="ECO:0000313" key="4">
    <source>
        <dbReference type="EMBL" id="MES0875256.1"/>
    </source>
</evidence>
<name>A0ABV2ADD4_9GAMM</name>
<sequence length="494" mass="53209">MSKAPLGARLGAATLPRLAGRSIDGAPIEWPHYPRRFDRRICHLGIGRFHRAHQARVLHTLLQQGDAEGWGLCAIGLRGQDRPTLDALRAQDGLYSLTETDGASRRIRVIGSIMQCIDASSDASEAIATIADATTRIVSLTITEAGYCLDANGRLDLRHADIAHDLADAASPRSAPGLLVRALELRRRIGGHGLTLMSCDNLIDNGKRLRTALVDLARARDPALAQWIDAHCRFPCSMVDRITPGADPERERALCEELGVHDAAPVLCENWLQWVVEDDFADGRPAFERAGVVLCDDVPAHERLKVGLLNGGHSAIAHIGLLRGHRGVHEAMADPLIAGWLATYLHCVAETLDAPPGIDVDDYCASLTRRFGNAALDDTLLRLAEDSSAKFRQTLLPPLRQRIARGMSVDVLARAVALWLHYLARLPADGGDYRDVAAAALVPLARAAEGSSESWAFVRTALALTEHEAAVVCAAVDGHLHVLTQSGVAALATP</sequence>
<dbReference type="InterPro" id="IPR050988">
    <property type="entry name" value="Mannitol_DH/Oxidoreductase"/>
</dbReference>
<comment type="caution">
    <text evidence="4">The sequence shown here is derived from an EMBL/GenBank/DDBJ whole genome shotgun (WGS) entry which is preliminary data.</text>
</comment>
<dbReference type="InterPro" id="IPR013131">
    <property type="entry name" value="Mannitol_DH_N"/>
</dbReference>
<proteinExistence type="predicted"/>
<dbReference type="InterPro" id="IPR000669">
    <property type="entry name" value="Mannitol_DH"/>
</dbReference>